<keyword evidence="5" id="KW-1185">Reference proteome</keyword>
<evidence type="ECO:0000313" key="5">
    <source>
        <dbReference type="Proteomes" id="UP000765509"/>
    </source>
</evidence>
<feature type="domain" description="Integrase catalytic" evidence="3">
    <location>
        <begin position="457"/>
        <end position="630"/>
    </location>
</feature>
<feature type="compositionally biased region" description="Polar residues" evidence="2">
    <location>
        <begin position="231"/>
        <end position="246"/>
    </location>
</feature>
<feature type="region of interest" description="Disordered" evidence="2">
    <location>
        <begin position="735"/>
        <end position="756"/>
    </location>
</feature>
<evidence type="ECO:0000256" key="1">
    <source>
        <dbReference type="ARBA" id="ARBA00022884"/>
    </source>
</evidence>
<organism evidence="4 5">
    <name type="scientific">Austropuccinia psidii MF-1</name>
    <dbReference type="NCBI Taxonomy" id="1389203"/>
    <lineage>
        <taxon>Eukaryota</taxon>
        <taxon>Fungi</taxon>
        <taxon>Dikarya</taxon>
        <taxon>Basidiomycota</taxon>
        <taxon>Pucciniomycotina</taxon>
        <taxon>Pucciniomycetes</taxon>
        <taxon>Pucciniales</taxon>
        <taxon>Sphaerophragmiaceae</taxon>
        <taxon>Austropuccinia</taxon>
    </lineage>
</organism>
<evidence type="ECO:0000259" key="3">
    <source>
        <dbReference type="PROSITE" id="PS50994"/>
    </source>
</evidence>
<feature type="compositionally biased region" description="Basic residues" evidence="2">
    <location>
        <begin position="248"/>
        <end position="258"/>
    </location>
</feature>
<dbReference type="Gene3D" id="3.30.420.10">
    <property type="entry name" value="Ribonuclease H-like superfamily/Ribonuclease H"/>
    <property type="match status" value="1"/>
</dbReference>
<dbReference type="PANTHER" id="PTHR11439:SF440">
    <property type="entry name" value="INTEGRASE CATALYTIC DOMAIN-CONTAINING PROTEIN"/>
    <property type="match status" value="1"/>
</dbReference>
<dbReference type="Pfam" id="PF07727">
    <property type="entry name" value="RVT_2"/>
    <property type="match status" value="1"/>
</dbReference>
<evidence type="ECO:0000313" key="4">
    <source>
        <dbReference type="EMBL" id="MBW0527651.1"/>
    </source>
</evidence>
<feature type="compositionally biased region" description="Polar residues" evidence="2">
    <location>
        <begin position="738"/>
        <end position="756"/>
    </location>
</feature>
<dbReference type="GO" id="GO:0015074">
    <property type="term" value="P:DNA integration"/>
    <property type="evidence" value="ECO:0007669"/>
    <property type="project" value="InterPro"/>
</dbReference>
<keyword evidence="1" id="KW-0694">RNA-binding</keyword>
<dbReference type="InterPro" id="IPR012337">
    <property type="entry name" value="RNaseH-like_sf"/>
</dbReference>
<protein>
    <recommendedName>
        <fullName evidence="3">Integrase catalytic domain-containing protein</fullName>
    </recommendedName>
</protein>
<comment type="caution">
    <text evidence="4">The sequence shown here is derived from an EMBL/GenBank/DDBJ whole genome shotgun (WGS) entry which is preliminary data.</text>
</comment>
<dbReference type="SUPFAM" id="SSF53098">
    <property type="entry name" value="Ribonuclease H-like"/>
    <property type="match status" value="1"/>
</dbReference>
<dbReference type="GO" id="GO:0003723">
    <property type="term" value="F:RNA binding"/>
    <property type="evidence" value="ECO:0007669"/>
    <property type="project" value="UniProtKB-KW"/>
</dbReference>
<dbReference type="InterPro" id="IPR036397">
    <property type="entry name" value="RNaseH_sf"/>
</dbReference>
<dbReference type="InterPro" id="IPR013103">
    <property type="entry name" value="RVT_2"/>
</dbReference>
<dbReference type="Proteomes" id="UP000765509">
    <property type="component" value="Unassembled WGS sequence"/>
</dbReference>
<dbReference type="PROSITE" id="PS50994">
    <property type="entry name" value="INTEGRASE"/>
    <property type="match status" value="1"/>
</dbReference>
<sequence>MTTSSPLVQFPTNLIEEDSSDENQLKTKLIKLNRTNWVQWSCQTRNYLIGCGYQSLLKKPTDEEKISSRYIRRNGAALALLWNSVSIDLHGILLTHQDSFHKAWEALGEACGNNSILTTCEVLFRLVSLQYEPGQSLEAHTDSYLQLYASYQNLTENSDVKMELNQNIAAAFFLRSLDRDKDLSGLIQTMYDIKPFELLPITKRVALEHSRRRNSPEEILFADGKPKSDGPSKSNSEKQTTNQDSQQKTKKKPKRRRKDQNNGNHTETNQQSMNSRLERLEKLMISNLNLQKNSANVVSNSEPTHNQIENSDSDTYFLPTESCFSLSNLDKTLLFLDSGCGRSVVNDLSLLINPKPCKQNVNTFGNSVEITHTGTFNFFGFHIYPVSYAPSGPVNLISVSQLIDHGLRPYYKNDVFLIKRGDSIITTFQRDGNLYSNRSQNSAYSLNNEDDHDWHVIMGHPSDKYMCKILKNLNLKNKFTSSKHCDGYKYVLVLINDFSRFNRIYFMVSKDQAEHYIIGFLNELKNKLNITPAFFHWDRGGEFSSVQLQNSLQKQGISFKQGPPDSPQTNGVAERFNKSLLSKIRCLLAQSNIPITYWDQAALHASLLLNHTPHKFLNLDTPSQILDKNASLIEPKLDLHKLLPFGLKTQVMNLINKYKLINRSATLRALTFERYSDAMKFLNLDTGRIIVSRDWSAPSKINSPTIRKTVNSLPCEKEISISLPRINSRNEKTIDQEPISNDPVTVSSPSQNIEPVSQRTKGWDYVPFYDKAPKNISVDISTDNILVGSRRRTTDSAMLMDVVPFSQAMNNTEEKHLWNDAMKKEYDSLMQHNTGELIPYPKDAQVIGGMWVLNQKRNEYGEVYKYKARWVVLGNHQVHMLHYFETWSSVGRNETFKILLSLIVNVGFIAYQFDVETAFLHGEIDANIYVIQVKGFEIPGKENWVWKLKKSLYGTKQAPRMWKEKLTQALNSLNMFSAKFDEALFINKSRTMFLHIHVDNGFLIAKEEEEILDFLFKLKKLFTLKVKKKPTQHLGYRLDWLKNGAIFLSQIDFCDKILMTFDMVQCRSIKTPCNGNFVNQLNEHGSTIDKRLFQQSMGYLNYLAQHTRPDILFTINQLARCSTNPNVNHWKMVKHLLRYVHCTKKFGILFSKCTSEAILHGWADADYANFKDDRKSISGNLVTVYGNPISWLSKKQSIIAQSTTEAEYVSMNVCAKQVRWVSMLLTQDLGIKMNKPIIFNDNSGAITISKQASLNTNTKHIEIRYQYLRYLVNMKLLEVVQVGTNEMIADVLTKPPTINKLQEFYSAIHLKDQEGVLE</sequence>
<dbReference type="CDD" id="cd09272">
    <property type="entry name" value="RNase_HI_RT_Ty1"/>
    <property type="match status" value="1"/>
</dbReference>
<accession>A0A9Q3I2Z8</accession>
<gene>
    <name evidence="4" type="ORF">O181_067366</name>
</gene>
<dbReference type="GO" id="GO:0005634">
    <property type="term" value="C:nucleus"/>
    <property type="evidence" value="ECO:0007669"/>
    <property type="project" value="UniProtKB-ARBA"/>
</dbReference>
<dbReference type="EMBL" id="AVOT02033709">
    <property type="protein sequence ID" value="MBW0527651.1"/>
    <property type="molecule type" value="Genomic_DNA"/>
</dbReference>
<dbReference type="InterPro" id="IPR001584">
    <property type="entry name" value="Integrase_cat-core"/>
</dbReference>
<name>A0A9Q3I2Z8_9BASI</name>
<feature type="region of interest" description="Disordered" evidence="2">
    <location>
        <begin position="210"/>
        <end position="273"/>
    </location>
</feature>
<feature type="compositionally biased region" description="Polar residues" evidence="2">
    <location>
        <begin position="261"/>
        <end position="273"/>
    </location>
</feature>
<reference evidence="4" key="1">
    <citation type="submission" date="2021-03" db="EMBL/GenBank/DDBJ databases">
        <title>Draft genome sequence of rust myrtle Austropuccinia psidii MF-1, a brazilian biotype.</title>
        <authorList>
            <person name="Quecine M.C."/>
            <person name="Pachon D.M.R."/>
            <person name="Bonatelli M.L."/>
            <person name="Correr F.H."/>
            <person name="Franceschini L.M."/>
            <person name="Leite T.F."/>
            <person name="Margarido G.R.A."/>
            <person name="Almeida C.A."/>
            <person name="Ferrarezi J.A."/>
            <person name="Labate C.A."/>
        </authorList>
    </citation>
    <scope>NUCLEOTIDE SEQUENCE</scope>
    <source>
        <strain evidence="4">MF-1</strain>
    </source>
</reference>
<evidence type="ECO:0000256" key="2">
    <source>
        <dbReference type="SAM" id="MobiDB-lite"/>
    </source>
</evidence>
<dbReference type="PANTHER" id="PTHR11439">
    <property type="entry name" value="GAG-POL-RELATED RETROTRANSPOSON"/>
    <property type="match status" value="1"/>
</dbReference>
<dbReference type="OrthoDB" id="2506833at2759"/>
<proteinExistence type="predicted"/>